<dbReference type="InterPro" id="IPR006598">
    <property type="entry name" value="CAP10"/>
</dbReference>
<comment type="caution">
    <text evidence="3">The sequence shown here is derived from an EMBL/GenBank/DDBJ whole genome shotgun (WGS) entry which is preliminary data.</text>
</comment>
<dbReference type="PANTHER" id="PTHR12203">
    <property type="entry name" value="KDEL LYS-ASP-GLU-LEU CONTAINING - RELATED"/>
    <property type="match status" value="1"/>
</dbReference>
<name>A8NTT1_COPC7</name>
<dbReference type="OrthoDB" id="541052at2759"/>
<protein>
    <submittedName>
        <fullName evidence="3">Cap3p</fullName>
    </submittedName>
</protein>
<dbReference type="PANTHER" id="PTHR12203:SF118">
    <property type="entry name" value="BETA-1,2-XYLOSYLTRANSFERASE 1"/>
    <property type="match status" value="1"/>
</dbReference>
<dbReference type="RefSeq" id="XP_001836296.2">
    <property type="nucleotide sequence ID" value="XM_001836244.2"/>
</dbReference>
<dbReference type="HOGENOM" id="CLU_005027_3_2_1"/>
<dbReference type="AlphaFoldDB" id="A8NTT1"/>
<dbReference type="SMART" id="SM00672">
    <property type="entry name" value="CAP10"/>
    <property type="match status" value="1"/>
</dbReference>
<keyword evidence="1" id="KW-0472">Membrane</keyword>
<dbReference type="EMBL" id="AACS02000004">
    <property type="protein sequence ID" value="EAU85480.2"/>
    <property type="molecule type" value="Genomic_DNA"/>
</dbReference>
<sequence length="685" mass="79347">MALRFRLQRPYIRWAVGLALLVSVFIVYTQFYAWLNELSVTITAKISVPHWGPITHDTFGFPLKTSDPPQDHAATVQPGSARHFYRDDGLLEVNPDGPHPIFELVKKAEENWKRKNDRASRTLKEACLEYERRHNRKPPRGFDVWWTYVQVYNVPLPDEYDLISRNMAPFWGIHPRRLQQNQRDREGYADSFTLGKDTDRSRMRLLNYALNDMSRKGHFTSGARTVSKLLEEVDEFIPAFRAVFNPHDNPNLLSDYGLLQAAIQAGKEGRYLDLDDVPPGNEEGNWLASCHPESPARTQSIDLSDGDPSLTKLLKLKHNSPYASGHRRNYPKTFIHDHKLSMNPCLHPSHLLTHGQFIHSNMDGSTTDRLLIPQFSYSPTALHHDIALAMPYNWVRDVLPRVDDPPFEEKKDSRLEWRGSTTGLYFGPPGPWWLSQRTRLVAWANPWAKLPFIADSILQSPPDEQWRVGEAVALNDSTVKWAQPRMTDVAFAGRPLDCAPETCRRLTREYEFRLKHDFKTQGKYKYIIDVDGNAWSSRFKRLITSNSLIFKSTIYEEWFADRVEPWLHYVPIQVDYSDLLDTLYFFQGDPSGFGGHPALAKKIAEAGRQWSLTHWRKVDLTAYMFRLFLEYARVMSVERDRGGMDYIYDEKDEYDPRDAEGVGSRIGSQSKFLQVMDRRRQRGVL</sequence>
<accession>A8NTT1</accession>
<proteinExistence type="predicted"/>
<dbReference type="Proteomes" id="UP000001861">
    <property type="component" value="Unassembled WGS sequence"/>
</dbReference>
<dbReference type="OMA" id="ATFTIHD"/>
<feature type="transmembrane region" description="Helical" evidence="1">
    <location>
        <begin position="12"/>
        <end position="35"/>
    </location>
</feature>
<dbReference type="GeneID" id="6012839"/>
<evidence type="ECO:0000313" key="4">
    <source>
        <dbReference type="Proteomes" id="UP000001861"/>
    </source>
</evidence>
<organism evidence="3 4">
    <name type="scientific">Coprinopsis cinerea (strain Okayama-7 / 130 / ATCC MYA-4618 / FGSC 9003)</name>
    <name type="common">Inky cap fungus</name>
    <name type="synonym">Hormographiella aspergillata</name>
    <dbReference type="NCBI Taxonomy" id="240176"/>
    <lineage>
        <taxon>Eukaryota</taxon>
        <taxon>Fungi</taxon>
        <taxon>Dikarya</taxon>
        <taxon>Basidiomycota</taxon>
        <taxon>Agaricomycotina</taxon>
        <taxon>Agaricomycetes</taxon>
        <taxon>Agaricomycetidae</taxon>
        <taxon>Agaricales</taxon>
        <taxon>Agaricineae</taxon>
        <taxon>Psathyrellaceae</taxon>
        <taxon>Coprinopsis</taxon>
    </lineage>
</organism>
<reference evidence="3 4" key="1">
    <citation type="journal article" date="2010" name="Proc. Natl. Acad. Sci. U.S.A.">
        <title>Insights into evolution of multicellular fungi from the assembled chromosomes of the mushroom Coprinopsis cinerea (Coprinus cinereus).</title>
        <authorList>
            <person name="Stajich J.E."/>
            <person name="Wilke S.K."/>
            <person name="Ahren D."/>
            <person name="Au C.H."/>
            <person name="Birren B.W."/>
            <person name="Borodovsky M."/>
            <person name="Burns C."/>
            <person name="Canback B."/>
            <person name="Casselton L.A."/>
            <person name="Cheng C.K."/>
            <person name="Deng J."/>
            <person name="Dietrich F.S."/>
            <person name="Fargo D.C."/>
            <person name="Farman M.L."/>
            <person name="Gathman A.C."/>
            <person name="Goldberg J."/>
            <person name="Guigo R."/>
            <person name="Hoegger P.J."/>
            <person name="Hooker J.B."/>
            <person name="Huggins A."/>
            <person name="James T.Y."/>
            <person name="Kamada T."/>
            <person name="Kilaru S."/>
            <person name="Kodira C."/>
            <person name="Kues U."/>
            <person name="Kupfer D."/>
            <person name="Kwan H.S."/>
            <person name="Lomsadze A."/>
            <person name="Li W."/>
            <person name="Lilly W.W."/>
            <person name="Ma L.J."/>
            <person name="Mackey A.J."/>
            <person name="Manning G."/>
            <person name="Martin F."/>
            <person name="Muraguchi H."/>
            <person name="Natvig D.O."/>
            <person name="Palmerini H."/>
            <person name="Ramesh M.A."/>
            <person name="Rehmeyer C.J."/>
            <person name="Roe B.A."/>
            <person name="Shenoy N."/>
            <person name="Stanke M."/>
            <person name="Ter-Hovhannisyan V."/>
            <person name="Tunlid A."/>
            <person name="Velagapudi R."/>
            <person name="Vision T.J."/>
            <person name="Zeng Q."/>
            <person name="Zolan M.E."/>
            <person name="Pukkila P.J."/>
        </authorList>
    </citation>
    <scope>NUCLEOTIDE SEQUENCE [LARGE SCALE GENOMIC DNA]</scope>
    <source>
        <strain evidence="4">Okayama-7 / 130 / ATCC MYA-4618 / FGSC 9003</strain>
    </source>
</reference>
<dbReference type="VEuPathDB" id="FungiDB:CC1G_06381"/>
<feature type="domain" description="Glycosyl transferase CAP10" evidence="2">
    <location>
        <begin position="357"/>
        <end position="638"/>
    </location>
</feature>
<dbReference type="eggNOG" id="KOG2458">
    <property type="taxonomic scope" value="Eukaryota"/>
</dbReference>
<gene>
    <name evidence="3" type="ORF">CC1G_06381</name>
</gene>
<dbReference type="Pfam" id="PF05686">
    <property type="entry name" value="Glyco_transf_90"/>
    <property type="match status" value="1"/>
</dbReference>
<evidence type="ECO:0000259" key="2">
    <source>
        <dbReference type="SMART" id="SM00672"/>
    </source>
</evidence>
<dbReference type="KEGG" id="cci:CC1G_06381"/>
<keyword evidence="4" id="KW-1185">Reference proteome</keyword>
<evidence type="ECO:0000256" key="1">
    <source>
        <dbReference type="SAM" id="Phobius"/>
    </source>
</evidence>
<evidence type="ECO:0000313" key="3">
    <source>
        <dbReference type="EMBL" id="EAU85480.2"/>
    </source>
</evidence>
<dbReference type="InterPro" id="IPR051091">
    <property type="entry name" value="O-Glucosyltr/Glycosyltrsf_90"/>
</dbReference>
<keyword evidence="1" id="KW-0812">Transmembrane</keyword>
<dbReference type="InParanoid" id="A8NTT1"/>
<keyword evidence="1" id="KW-1133">Transmembrane helix</keyword>